<sequence length="63" mass="6526">MSGDNTVNPGVGGAESRSLITGVHRVSARRLVAVWPALCGLRGGPVVGGVVATSLAALWQKWW</sequence>
<gene>
    <name evidence="1" type="ORF">E2C01_070535</name>
</gene>
<comment type="caution">
    <text evidence="1">The sequence shown here is derived from an EMBL/GenBank/DDBJ whole genome shotgun (WGS) entry which is preliminary data.</text>
</comment>
<evidence type="ECO:0000313" key="2">
    <source>
        <dbReference type="Proteomes" id="UP000324222"/>
    </source>
</evidence>
<protein>
    <submittedName>
        <fullName evidence="1">Uncharacterized protein</fullName>
    </submittedName>
</protein>
<proteinExistence type="predicted"/>
<dbReference type="AlphaFoldDB" id="A0A5B7HUE2"/>
<evidence type="ECO:0000313" key="1">
    <source>
        <dbReference type="EMBL" id="MPC76130.1"/>
    </source>
</evidence>
<dbReference type="EMBL" id="VSRR010042668">
    <property type="protein sequence ID" value="MPC76130.1"/>
    <property type="molecule type" value="Genomic_DNA"/>
</dbReference>
<keyword evidence="2" id="KW-1185">Reference proteome</keyword>
<name>A0A5B7HUE2_PORTR</name>
<accession>A0A5B7HUE2</accession>
<dbReference type="Proteomes" id="UP000324222">
    <property type="component" value="Unassembled WGS sequence"/>
</dbReference>
<reference evidence="1 2" key="1">
    <citation type="submission" date="2019-05" db="EMBL/GenBank/DDBJ databases">
        <title>Another draft genome of Portunus trituberculatus and its Hox gene families provides insights of decapod evolution.</title>
        <authorList>
            <person name="Jeong J.-H."/>
            <person name="Song I."/>
            <person name="Kim S."/>
            <person name="Choi T."/>
            <person name="Kim D."/>
            <person name="Ryu S."/>
            <person name="Kim W."/>
        </authorList>
    </citation>
    <scope>NUCLEOTIDE SEQUENCE [LARGE SCALE GENOMIC DNA]</scope>
    <source>
        <tissue evidence="1">Muscle</tissue>
    </source>
</reference>
<organism evidence="1 2">
    <name type="scientific">Portunus trituberculatus</name>
    <name type="common">Swimming crab</name>
    <name type="synonym">Neptunus trituberculatus</name>
    <dbReference type="NCBI Taxonomy" id="210409"/>
    <lineage>
        <taxon>Eukaryota</taxon>
        <taxon>Metazoa</taxon>
        <taxon>Ecdysozoa</taxon>
        <taxon>Arthropoda</taxon>
        <taxon>Crustacea</taxon>
        <taxon>Multicrustacea</taxon>
        <taxon>Malacostraca</taxon>
        <taxon>Eumalacostraca</taxon>
        <taxon>Eucarida</taxon>
        <taxon>Decapoda</taxon>
        <taxon>Pleocyemata</taxon>
        <taxon>Brachyura</taxon>
        <taxon>Eubrachyura</taxon>
        <taxon>Portunoidea</taxon>
        <taxon>Portunidae</taxon>
        <taxon>Portuninae</taxon>
        <taxon>Portunus</taxon>
    </lineage>
</organism>